<evidence type="ECO:0000313" key="7">
    <source>
        <dbReference type="Proteomes" id="UP000699462"/>
    </source>
</evidence>
<comment type="similarity">
    <text evidence="1">Belongs to the ANT/ATPSC lysine N-methyltransferase family.</text>
</comment>
<evidence type="ECO:0000313" key="6">
    <source>
        <dbReference type="EMBL" id="KAF8563354.1"/>
    </source>
</evidence>
<dbReference type="GO" id="GO:0005739">
    <property type="term" value="C:mitochondrion"/>
    <property type="evidence" value="ECO:0007669"/>
    <property type="project" value="TreeGrafter"/>
</dbReference>
<keyword evidence="3" id="KW-0808">Transferase</keyword>
<evidence type="ECO:0000256" key="2">
    <source>
        <dbReference type="ARBA" id="ARBA00022603"/>
    </source>
</evidence>
<dbReference type="EMBL" id="JTDF01012153">
    <property type="protein sequence ID" value="KAF8563354.1"/>
    <property type="molecule type" value="Genomic_DNA"/>
</dbReference>
<protein>
    <recommendedName>
        <fullName evidence="8">Protein FAM173B</fullName>
    </recommendedName>
</protein>
<dbReference type="OrthoDB" id="66144at2759"/>
<proteinExistence type="inferred from homology"/>
<feature type="transmembrane region" description="Helical" evidence="5">
    <location>
        <begin position="25"/>
        <end position="48"/>
    </location>
</feature>
<dbReference type="InterPro" id="IPR029063">
    <property type="entry name" value="SAM-dependent_MTases_sf"/>
</dbReference>
<dbReference type="GO" id="GO:0016279">
    <property type="term" value="F:protein-lysine N-methyltransferase activity"/>
    <property type="evidence" value="ECO:0007669"/>
    <property type="project" value="InterPro"/>
</dbReference>
<evidence type="ECO:0000256" key="1">
    <source>
        <dbReference type="ARBA" id="ARBA00010633"/>
    </source>
</evidence>
<dbReference type="PANTHER" id="PTHR13610:SF9">
    <property type="entry name" value="FI06469P"/>
    <property type="match status" value="1"/>
</dbReference>
<gene>
    <name evidence="6" type="ORF">P879_10637</name>
</gene>
<keyword evidence="5" id="KW-0812">Transmembrane</keyword>
<reference evidence="6 7" key="1">
    <citation type="submission" date="2019-07" db="EMBL/GenBank/DDBJ databases">
        <title>Annotation for the trematode Paragonimus westermani.</title>
        <authorList>
            <person name="Choi Y.-J."/>
        </authorList>
    </citation>
    <scope>NUCLEOTIDE SEQUENCE [LARGE SCALE GENOMIC DNA]</scope>
    <source>
        <strain evidence="6">180907_Pwestermani</strain>
    </source>
</reference>
<dbReference type="GO" id="GO:1905706">
    <property type="term" value="P:regulation of mitochondrial ATP synthesis coupled proton transport"/>
    <property type="evidence" value="ECO:0007669"/>
    <property type="project" value="TreeGrafter"/>
</dbReference>
<dbReference type="Gene3D" id="3.40.50.150">
    <property type="entry name" value="Vaccinia Virus protein VP39"/>
    <property type="match status" value="1"/>
</dbReference>
<keyword evidence="4" id="KW-0949">S-adenosyl-L-methionine</keyword>
<evidence type="ECO:0008006" key="8">
    <source>
        <dbReference type="Google" id="ProtNLM"/>
    </source>
</evidence>
<organism evidence="6 7">
    <name type="scientific">Paragonimus westermani</name>
    <dbReference type="NCBI Taxonomy" id="34504"/>
    <lineage>
        <taxon>Eukaryota</taxon>
        <taxon>Metazoa</taxon>
        <taxon>Spiralia</taxon>
        <taxon>Lophotrochozoa</taxon>
        <taxon>Platyhelminthes</taxon>
        <taxon>Trematoda</taxon>
        <taxon>Digenea</taxon>
        <taxon>Plagiorchiida</taxon>
        <taxon>Troglotremata</taxon>
        <taxon>Troglotrematidae</taxon>
        <taxon>Paragonimus</taxon>
    </lineage>
</organism>
<dbReference type="InterPro" id="IPR026170">
    <property type="entry name" value="FAM173A/B"/>
</dbReference>
<keyword evidence="7" id="KW-1185">Reference proteome</keyword>
<accession>A0A8T0D8T3</accession>
<evidence type="ECO:0000256" key="3">
    <source>
        <dbReference type="ARBA" id="ARBA00022679"/>
    </source>
</evidence>
<dbReference type="AlphaFoldDB" id="A0A8T0D8T3"/>
<dbReference type="Proteomes" id="UP000699462">
    <property type="component" value="Unassembled WGS sequence"/>
</dbReference>
<comment type="caution">
    <text evidence="6">The sequence shown here is derived from an EMBL/GenBank/DDBJ whole genome shotgun (WGS) entry which is preliminary data.</text>
</comment>
<dbReference type="PANTHER" id="PTHR13610">
    <property type="entry name" value="METHYLTRANSFERASE DOMAIN-CONTAINING PROTEIN"/>
    <property type="match status" value="1"/>
</dbReference>
<keyword evidence="5" id="KW-0472">Membrane</keyword>
<keyword evidence="2" id="KW-0489">Methyltransferase</keyword>
<evidence type="ECO:0000256" key="4">
    <source>
        <dbReference type="ARBA" id="ARBA00022691"/>
    </source>
</evidence>
<sequence length="213" mass="24170">MKPLVCLCEQSSNATDKYLNRKTSILLGCGLLTSSVVYVLSAFIAPAFRRICLPYVPATTVQLNSIARLLHTAQQAEQMTSLGSVIDLGSGDGRVVNCVLIDLFRRPELRFDRGVGVELNRPLVLYSCWKAYRMGVERPKLLFICDNMWKTDLSKYRTILVFGVDCMMKQLEEKIKREVLPNTFVITCRYPLPKATPYRLVGNGPDSVYLYRF</sequence>
<dbReference type="SUPFAM" id="SSF53335">
    <property type="entry name" value="S-adenosyl-L-methionine-dependent methyltransferases"/>
    <property type="match status" value="1"/>
</dbReference>
<keyword evidence="5" id="KW-1133">Transmembrane helix</keyword>
<name>A0A8T0D8T3_9TREM</name>
<dbReference type="GO" id="GO:0032259">
    <property type="term" value="P:methylation"/>
    <property type="evidence" value="ECO:0007669"/>
    <property type="project" value="UniProtKB-KW"/>
</dbReference>
<evidence type="ECO:0000256" key="5">
    <source>
        <dbReference type="SAM" id="Phobius"/>
    </source>
</evidence>